<feature type="transmembrane region" description="Helical" evidence="6">
    <location>
        <begin position="193"/>
        <end position="213"/>
    </location>
</feature>
<keyword evidence="3 6" id="KW-0812">Transmembrane</keyword>
<evidence type="ECO:0000256" key="1">
    <source>
        <dbReference type="ARBA" id="ARBA00004141"/>
    </source>
</evidence>
<dbReference type="PANTHER" id="PTHR32322:SF2">
    <property type="entry name" value="EAMA DOMAIN-CONTAINING PROTEIN"/>
    <property type="match status" value="1"/>
</dbReference>
<evidence type="ECO:0000313" key="8">
    <source>
        <dbReference type="EMBL" id="GAA0746005.1"/>
    </source>
</evidence>
<evidence type="ECO:0000256" key="2">
    <source>
        <dbReference type="ARBA" id="ARBA00007362"/>
    </source>
</evidence>
<keyword evidence="5 6" id="KW-0472">Membrane</keyword>
<keyword evidence="9" id="KW-1185">Reference proteome</keyword>
<dbReference type="InterPro" id="IPR037185">
    <property type="entry name" value="EmrE-like"/>
</dbReference>
<feature type="transmembrane region" description="Helical" evidence="6">
    <location>
        <begin position="43"/>
        <end position="60"/>
    </location>
</feature>
<comment type="subcellular location">
    <subcellularLocation>
        <location evidence="1">Membrane</location>
        <topology evidence="1">Multi-pass membrane protein</topology>
    </subcellularLocation>
</comment>
<dbReference type="EMBL" id="BAAAEW010000006">
    <property type="protein sequence ID" value="GAA0746005.1"/>
    <property type="molecule type" value="Genomic_DNA"/>
</dbReference>
<proteinExistence type="inferred from homology"/>
<evidence type="ECO:0000256" key="6">
    <source>
        <dbReference type="SAM" id="Phobius"/>
    </source>
</evidence>
<sequence>MPNQPLTLRLALLLTLPPLLWAGNAVVGRLAVGAVPPVALNLARWLLAFALLWPLGKAAFRDLATIRARWRYLSLLGLLGMGSYNALQYLALHSSTPLNATLITASSPVWMLAIGALVYRIAPRRQDVVGALLSLLGVALVICRGEPERLLALRFVSGDLLMLLAIISWGFYSWLLARPPASMQGEQRPDWDWAGFLLVQIAFGLLWSGAATGVETLVADARWHWTPWVPVILLYVAVGPSLIAYRCWGLGVSTVGPAIAAFFVNLTPVFAALLSAAMLGEWPQWFHGAAFALIVVGILISSRR</sequence>
<protein>
    <submittedName>
        <fullName evidence="8">DMT family transporter</fullName>
    </submittedName>
</protein>
<evidence type="ECO:0000256" key="4">
    <source>
        <dbReference type="ARBA" id="ARBA00022989"/>
    </source>
</evidence>
<feature type="domain" description="EamA" evidence="7">
    <location>
        <begin position="157"/>
        <end position="302"/>
    </location>
</feature>
<dbReference type="Proteomes" id="UP001500279">
    <property type="component" value="Unassembled WGS sequence"/>
</dbReference>
<dbReference type="InterPro" id="IPR000620">
    <property type="entry name" value="EamA_dom"/>
</dbReference>
<name>A0ABN1JTH7_9BURK</name>
<feature type="transmembrane region" description="Helical" evidence="6">
    <location>
        <begin position="128"/>
        <end position="145"/>
    </location>
</feature>
<dbReference type="InterPro" id="IPR050638">
    <property type="entry name" value="AA-Vitamin_Transporters"/>
</dbReference>
<organism evidence="8 9">
    <name type="scientific">Ideonella azotifigens</name>
    <dbReference type="NCBI Taxonomy" id="513160"/>
    <lineage>
        <taxon>Bacteria</taxon>
        <taxon>Pseudomonadati</taxon>
        <taxon>Pseudomonadota</taxon>
        <taxon>Betaproteobacteria</taxon>
        <taxon>Burkholderiales</taxon>
        <taxon>Sphaerotilaceae</taxon>
        <taxon>Ideonella</taxon>
    </lineage>
</organism>
<dbReference type="SUPFAM" id="SSF103481">
    <property type="entry name" value="Multidrug resistance efflux transporter EmrE"/>
    <property type="match status" value="2"/>
</dbReference>
<gene>
    <name evidence="8" type="ORF">GCM10009107_13070</name>
</gene>
<feature type="transmembrane region" description="Helical" evidence="6">
    <location>
        <begin position="257"/>
        <end position="279"/>
    </location>
</feature>
<comment type="similarity">
    <text evidence="2">Belongs to the EamA transporter family.</text>
</comment>
<feature type="transmembrane region" description="Helical" evidence="6">
    <location>
        <begin position="225"/>
        <end position="245"/>
    </location>
</feature>
<feature type="transmembrane region" description="Helical" evidence="6">
    <location>
        <begin position="151"/>
        <end position="172"/>
    </location>
</feature>
<evidence type="ECO:0000259" key="7">
    <source>
        <dbReference type="Pfam" id="PF00892"/>
    </source>
</evidence>
<feature type="domain" description="EamA" evidence="7">
    <location>
        <begin position="11"/>
        <end position="142"/>
    </location>
</feature>
<accession>A0ABN1JTH7</accession>
<evidence type="ECO:0000256" key="3">
    <source>
        <dbReference type="ARBA" id="ARBA00022692"/>
    </source>
</evidence>
<feature type="transmembrane region" description="Helical" evidence="6">
    <location>
        <begin position="98"/>
        <end position="121"/>
    </location>
</feature>
<dbReference type="RefSeq" id="WP_231011181.1">
    <property type="nucleotide sequence ID" value="NZ_BAAAEW010000006.1"/>
</dbReference>
<feature type="transmembrane region" description="Helical" evidence="6">
    <location>
        <begin position="285"/>
        <end position="302"/>
    </location>
</feature>
<keyword evidence="4 6" id="KW-1133">Transmembrane helix</keyword>
<comment type="caution">
    <text evidence="8">The sequence shown here is derived from an EMBL/GenBank/DDBJ whole genome shotgun (WGS) entry which is preliminary data.</text>
</comment>
<dbReference type="PANTHER" id="PTHR32322">
    <property type="entry name" value="INNER MEMBRANE TRANSPORTER"/>
    <property type="match status" value="1"/>
</dbReference>
<feature type="transmembrane region" description="Helical" evidence="6">
    <location>
        <begin position="72"/>
        <end position="92"/>
    </location>
</feature>
<reference evidence="8 9" key="1">
    <citation type="journal article" date="2019" name="Int. J. Syst. Evol. Microbiol.">
        <title>The Global Catalogue of Microorganisms (GCM) 10K type strain sequencing project: providing services to taxonomists for standard genome sequencing and annotation.</title>
        <authorList>
            <consortium name="The Broad Institute Genomics Platform"/>
            <consortium name="The Broad Institute Genome Sequencing Center for Infectious Disease"/>
            <person name="Wu L."/>
            <person name="Ma J."/>
        </authorList>
    </citation>
    <scope>NUCLEOTIDE SEQUENCE [LARGE SCALE GENOMIC DNA]</scope>
    <source>
        <strain evidence="8 9">JCM 15503</strain>
    </source>
</reference>
<dbReference type="Pfam" id="PF00892">
    <property type="entry name" value="EamA"/>
    <property type="match status" value="2"/>
</dbReference>
<evidence type="ECO:0000313" key="9">
    <source>
        <dbReference type="Proteomes" id="UP001500279"/>
    </source>
</evidence>
<evidence type="ECO:0000256" key="5">
    <source>
        <dbReference type="ARBA" id="ARBA00023136"/>
    </source>
</evidence>